<evidence type="ECO:0000313" key="2">
    <source>
        <dbReference type="EMBL" id="GMT23211.1"/>
    </source>
</evidence>
<dbReference type="Proteomes" id="UP001432322">
    <property type="component" value="Unassembled WGS sequence"/>
</dbReference>
<keyword evidence="3" id="KW-1185">Reference proteome</keyword>
<dbReference type="InterPro" id="IPR019429">
    <property type="entry name" value="7TM_GPCR_serpentine_rcpt_Sri"/>
</dbReference>
<name>A0AAV5VXF9_9BILA</name>
<reference evidence="2" key="1">
    <citation type="submission" date="2023-10" db="EMBL/GenBank/DDBJ databases">
        <title>Genome assembly of Pristionchus species.</title>
        <authorList>
            <person name="Yoshida K."/>
            <person name="Sommer R.J."/>
        </authorList>
    </citation>
    <scope>NUCLEOTIDE SEQUENCE</scope>
    <source>
        <strain evidence="2">RS5133</strain>
    </source>
</reference>
<proteinExistence type="predicted"/>
<feature type="transmembrane region" description="Helical" evidence="1">
    <location>
        <begin position="6"/>
        <end position="26"/>
    </location>
</feature>
<comment type="caution">
    <text evidence="2">The sequence shown here is derived from an EMBL/GenBank/DDBJ whole genome shotgun (WGS) entry which is preliminary data.</text>
</comment>
<evidence type="ECO:0000256" key="1">
    <source>
        <dbReference type="SAM" id="Phobius"/>
    </source>
</evidence>
<protein>
    <recommendedName>
        <fullName evidence="4">G protein-coupled receptor</fullName>
    </recommendedName>
</protein>
<gene>
    <name evidence="2" type="ORF">PFISCL1PPCAC_14508</name>
</gene>
<dbReference type="Pfam" id="PF10327">
    <property type="entry name" value="7TM_GPCR_Sri"/>
    <property type="match status" value="1"/>
</dbReference>
<accession>A0AAV5VXF9</accession>
<dbReference type="EMBL" id="BTSY01000004">
    <property type="protein sequence ID" value="GMT23211.1"/>
    <property type="molecule type" value="Genomic_DNA"/>
</dbReference>
<dbReference type="PANTHER" id="PTHR45830:SF15">
    <property type="entry name" value="SERPENTINE RECEPTOR, CLASS I"/>
    <property type="match status" value="1"/>
</dbReference>
<feature type="transmembrane region" description="Helical" evidence="1">
    <location>
        <begin position="83"/>
        <end position="106"/>
    </location>
</feature>
<sequence>WFMPLFEHIIGVVTHILSIIAVYLMVRATPESAKPLTRYLLLLQITITLTDLNFGLLLCPISLAPAPAALCTGLLCSYWRLPAHIGMIIAFFTLGFVAFSVVLCLHHKFVTISRLSHNRRVSKIESILLRVALFTLLSSPGIILCTLDSI</sequence>
<feature type="non-terminal residue" evidence="2">
    <location>
        <position position="1"/>
    </location>
</feature>
<feature type="transmembrane region" description="Helical" evidence="1">
    <location>
        <begin position="127"/>
        <end position="147"/>
    </location>
</feature>
<keyword evidence="1" id="KW-0472">Membrane</keyword>
<dbReference type="AlphaFoldDB" id="A0AAV5VXF9"/>
<organism evidence="2 3">
    <name type="scientific">Pristionchus fissidentatus</name>
    <dbReference type="NCBI Taxonomy" id="1538716"/>
    <lineage>
        <taxon>Eukaryota</taxon>
        <taxon>Metazoa</taxon>
        <taxon>Ecdysozoa</taxon>
        <taxon>Nematoda</taxon>
        <taxon>Chromadorea</taxon>
        <taxon>Rhabditida</taxon>
        <taxon>Rhabditina</taxon>
        <taxon>Diplogasteromorpha</taxon>
        <taxon>Diplogasteroidea</taxon>
        <taxon>Neodiplogasteridae</taxon>
        <taxon>Pristionchus</taxon>
    </lineage>
</organism>
<feature type="non-terminal residue" evidence="2">
    <location>
        <position position="150"/>
    </location>
</feature>
<keyword evidence="1" id="KW-1133">Transmembrane helix</keyword>
<keyword evidence="1" id="KW-0812">Transmembrane</keyword>
<dbReference type="PANTHER" id="PTHR45830">
    <property type="entry name" value="SERPENTINE RECEPTOR, CLASS I"/>
    <property type="match status" value="1"/>
</dbReference>
<evidence type="ECO:0000313" key="3">
    <source>
        <dbReference type="Proteomes" id="UP001432322"/>
    </source>
</evidence>
<evidence type="ECO:0008006" key="4">
    <source>
        <dbReference type="Google" id="ProtNLM"/>
    </source>
</evidence>
<feature type="transmembrane region" description="Helical" evidence="1">
    <location>
        <begin position="38"/>
        <end position="63"/>
    </location>
</feature>